<accession>I3SUQ1</accession>
<dbReference type="AlphaFoldDB" id="I3SUQ1"/>
<proteinExistence type="evidence at transcript level"/>
<protein>
    <submittedName>
        <fullName evidence="2">Uncharacterized protein</fullName>
    </submittedName>
</protein>
<evidence type="ECO:0000256" key="1">
    <source>
        <dbReference type="SAM" id="MobiDB-lite"/>
    </source>
</evidence>
<sequence>MSCCIDVSEMCGWRAIFVSVLPESLRAGIEWGGRFWGLYFSDNSSNSGGQGKSISRMMMIKHKSSKEYH</sequence>
<dbReference type="EMBL" id="BT144199">
    <property type="protein sequence ID" value="AFK43993.1"/>
    <property type="molecule type" value="mRNA"/>
</dbReference>
<evidence type="ECO:0000313" key="2">
    <source>
        <dbReference type="EMBL" id="AFK43993.1"/>
    </source>
</evidence>
<reference evidence="2" key="1">
    <citation type="submission" date="2012-05" db="EMBL/GenBank/DDBJ databases">
        <authorList>
            <person name="Krishnakumar V."/>
            <person name="Cheung F."/>
            <person name="Xiao Y."/>
            <person name="Chan A."/>
            <person name="Moskal W.A."/>
            <person name="Town C.D."/>
        </authorList>
    </citation>
    <scope>NUCLEOTIDE SEQUENCE</scope>
</reference>
<organism evidence="2">
    <name type="scientific">Medicago truncatula</name>
    <name type="common">Barrel medic</name>
    <name type="synonym">Medicago tribuloides</name>
    <dbReference type="NCBI Taxonomy" id="3880"/>
    <lineage>
        <taxon>Eukaryota</taxon>
        <taxon>Viridiplantae</taxon>
        <taxon>Streptophyta</taxon>
        <taxon>Embryophyta</taxon>
        <taxon>Tracheophyta</taxon>
        <taxon>Spermatophyta</taxon>
        <taxon>Magnoliopsida</taxon>
        <taxon>eudicotyledons</taxon>
        <taxon>Gunneridae</taxon>
        <taxon>Pentapetalae</taxon>
        <taxon>rosids</taxon>
        <taxon>fabids</taxon>
        <taxon>Fabales</taxon>
        <taxon>Fabaceae</taxon>
        <taxon>Papilionoideae</taxon>
        <taxon>50 kb inversion clade</taxon>
        <taxon>NPAAA clade</taxon>
        <taxon>Hologalegina</taxon>
        <taxon>IRL clade</taxon>
        <taxon>Trifolieae</taxon>
        <taxon>Medicago</taxon>
    </lineage>
</organism>
<feature type="compositionally biased region" description="Basic residues" evidence="1">
    <location>
        <begin position="59"/>
        <end position="69"/>
    </location>
</feature>
<name>I3SUQ1_MEDTR</name>
<feature type="region of interest" description="Disordered" evidence="1">
    <location>
        <begin position="45"/>
        <end position="69"/>
    </location>
</feature>